<dbReference type="InterPro" id="IPR058240">
    <property type="entry name" value="rSAM_sf"/>
</dbReference>
<dbReference type="InterPro" id="IPR023404">
    <property type="entry name" value="rSAM_horseshoe"/>
</dbReference>
<dbReference type="SMART" id="SM00729">
    <property type="entry name" value="Elp3"/>
    <property type="match status" value="1"/>
</dbReference>
<keyword evidence="4" id="KW-0808">Transferase</keyword>
<keyword evidence="6" id="KW-0479">Metal-binding</keyword>
<dbReference type="InterPro" id="IPR051198">
    <property type="entry name" value="BchE-like"/>
</dbReference>
<dbReference type="Pfam" id="PF04055">
    <property type="entry name" value="Radical_SAM"/>
    <property type="match status" value="1"/>
</dbReference>
<evidence type="ECO:0000256" key="2">
    <source>
        <dbReference type="ARBA" id="ARBA00022485"/>
    </source>
</evidence>
<accession>A0A0F9DRE5</accession>
<keyword evidence="7" id="KW-0408">Iron</keyword>
<sequence>RAHNWHCFDRIDRRMPYAVIYTSLGCPFRCSFCCINALFGKSGIRYRSGASVMAEIDLLVKDYGVRNIKVIDELFVLKRDRVEEICDLLIGRGYDLNFWVYARVDTVEPALLKKMKRAGFNWLAYGFESASKKVRDGVSKRSSDEQTDQAIRWTREAGINIIANFIFGLPDDDHETMGETLAMAKRHNFEFVNFYCAMAYPGSQLYDQALAEGWPLPQRWHGYSQLGEETLPLPTKHLSAAEVLRFRDRAFEDYFGDERYQQMILARFGPEALAHIRAMLEYKMVRKHAPSAGGV</sequence>
<dbReference type="PANTHER" id="PTHR43409">
    <property type="entry name" value="ANAEROBIC MAGNESIUM-PROTOPORPHYRIN IX MONOMETHYL ESTER CYCLASE-RELATED"/>
    <property type="match status" value="1"/>
</dbReference>
<dbReference type="SUPFAM" id="SSF102114">
    <property type="entry name" value="Radical SAM enzymes"/>
    <property type="match status" value="1"/>
</dbReference>
<proteinExistence type="predicted"/>
<dbReference type="SFLD" id="SFLDS00029">
    <property type="entry name" value="Radical_SAM"/>
    <property type="match status" value="1"/>
</dbReference>
<name>A0A0F9DRE5_9ZZZZ</name>
<dbReference type="PANTHER" id="PTHR43409:SF7">
    <property type="entry name" value="BLL1977 PROTEIN"/>
    <property type="match status" value="1"/>
</dbReference>
<keyword evidence="8" id="KW-0411">Iron-sulfur</keyword>
<dbReference type="AlphaFoldDB" id="A0A0F9DRE5"/>
<protein>
    <recommendedName>
        <fullName evidence="9">Radical SAM core domain-containing protein</fullName>
    </recommendedName>
</protein>
<feature type="domain" description="Radical SAM core" evidence="9">
    <location>
        <begin position="12"/>
        <end position="241"/>
    </location>
</feature>
<dbReference type="SFLD" id="SFLDG01082">
    <property type="entry name" value="B12-binding_domain_containing"/>
    <property type="match status" value="1"/>
</dbReference>
<keyword evidence="3" id="KW-0489">Methyltransferase</keyword>
<evidence type="ECO:0000256" key="4">
    <source>
        <dbReference type="ARBA" id="ARBA00022679"/>
    </source>
</evidence>
<evidence type="ECO:0000313" key="10">
    <source>
        <dbReference type="EMBL" id="KKL56326.1"/>
    </source>
</evidence>
<evidence type="ECO:0000259" key="9">
    <source>
        <dbReference type="PROSITE" id="PS51918"/>
    </source>
</evidence>
<dbReference type="Gene3D" id="3.80.30.20">
    <property type="entry name" value="tm_1862 like domain"/>
    <property type="match status" value="1"/>
</dbReference>
<comment type="cofactor">
    <cofactor evidence="1">
        <name>[4Fe-4S] cluster</name>
        <dbReference type="ChEBI" id="CHEBI:49883"/>
    </cofactor>
</comment>
<organism evidence="10">
    <name type="scientific">marine sediment metagenome</name>
    <dbReference type="NCBI Taxonomy" id="412755"/>
    <lineage>
        <taxon>unclassified sequences</taxon>
        <taxon>metagenomes</taxon>
        <taxon>ecological metagenomes</taxon>
    </lineage>
</organism>
<evidence type="ECO:0000256" key="8">
    <source>
        <dbReference type="ARBA" id="ARBA00023014"/>
    </source>
</evidence>
<dbReference type="GO" id="GO:0003824">
    <property type="term" value="F:catalytic activity"/>
    <property type="evidence" value="ECO:0007669"/>
    <property type="project" value="InterPro"/>
</dbReference>
<comment type="caution">
    <text evidence="10">The sequence shown here is derived from an EMBL/GenBank/DDBJ whole genome shotgun (WGS) entry which is preliminary data.</text>
</comment>
<feature type="non-terminal residue" evidence="10">
    <location>
        <position position="1"/>
    </location>
</feature>
<dbReference type="EMBL" id="LAZR01030533">
    <property type="protein sequence ID" value="KKL56326.1"/>
    <property type="molecule type" value="Genomic_DNA"/>
</dbReference>
<gene>
    <name evidence="10" type="ORF">LCGC14_2246540</name>
</gene>
<dbReference type="CDD" id="cd01335">
    <property type="entry name" value="Radical_SAM"/>
    <property type="match status" value="1"/>
</dbReference>
<keyword evidence="2" id="KW-0004">4Fe-4S</keyword>
<evidence type="ECO:0000256" key="1">
    <source>
        <dbReference type="ARBA" id="ARBA00001966"/>
    </source>
</evidence>
<keyword evidence="5" id="KW-0949">S-adenosyl-L-methionine</keyword>
<dbReference type="PROSITE" id="PS01278">
    <property type="entry name" value="MTTASE_RADICAL"/>
    <property type="match status" value="1"/>
</dbReference>
<dbReference type="InterPro" id="IPR006638">
    <property type="entry name" value="Elp3/MiaA/NifB-like_rSAM"/>
</dbReference>
<dbReference type="PROSITE" id="PS51918">
    <property type="entry name" value="RADICAL_SAM"/>
    <property type="match status" value="1"/>
</dbReference>
<dbReference type="InterPro" id="IPR020612">
    <property type="entry name" value="Methylthiotransferase_CS"/>
</dbReference>
<evidence type="ECO:0000256" key="3">
    <source>
        <dbReference type="ARBA" id="ARBA00022603"/>
    </source>
</evidence>
<evidence type="ECO:0000256" key="5">
    <source>
        <dbReference type="ARBA" id="ARBA00022691"/>
    </source>
</evidence>
<dbReference type="GO" id="GO:0046872">
    <property type="term" value="F:metal ion binding"/>
    <property type="evidence" value="ECO:0007669"/>
    <property type="project" value="UniProtKB-KW"/>
</dbReference>
<dbReference type="SFLD" id="SFLDG01123">
    <property type="entry name" value="methyltransferase_(Class_B)"/>
    <property type="match status" value="1"/>
</dbReference>
<dbReference type="InterPro" id="IPR007197">
    <property type="entry name" value="rSAM"/>
</dbReference>
<dbReference type="InterPro" id="IPR034466">
    <property type="entry name" value="Methyltransferase_Class_B"/>
</dbReference>
<dbReference type="GO" id="GO:0051539">
    <property type="term" value="F:4 iron, 4 sulfur cluster binding"/>
    <property type="evidence" value="ECO:0007669"/>
    <property type="project" value="UniProtKB-KW"/>
</dbReference>
<evidence type="ECO:0000256" key="6">
    <source>
        <dbReference type="ARBA" id="ARBA00022723"/>
    </source>
</evidence>
<evidence type="ECO:0000256" key="7">
    <source>
        <dbReference type="ARBA" id="ARBA00023004"/>
    </source>
</evidence>
<reference evidence="10" key="1">
    <citation type="journal article" date="2015" name="Nature">
        <title>Complex archaea that bridge the gap between prokaryotes and eukaryotes.</title>
        <authorList>
            <person name="Spang A."/>
            <person name="Saw J.H."/>
            <person name="Jorgensen S.L."/>
            <person name="Zaremba-Niedzwiedzka K."/>
            <person name="Martijn J."/>
            <person name="Lind A.E."/>
            <person name="van Eijk R."/>
            <person name="Schleper C."/>
            <person name="Guy L."/>
            <person name="Ettema T.J."/>
        </authorList>
    </citation>
    <scope>NUCLEOTIDE SEQUENCE</scope>
</reference>